<accession>A0A834HZR2</accession>
<reference evidence="1" key="1">
    <citation type="submission" date="2020-08" db="EMBL/GenBank/DDBJ databases">
        <title>Genome sequencing and assembly of the red palm weevil Rhynchophorus ferrugineus.</title>
        <authorList>
            <person name="Dias G.B."/>
            <person name="Bergman C.M."/>
            <person name="Manee M."/>
        </authorList>
    </citation>
    <scope>NUCLEOTIDE SEQUENCE</scope>
    <source>
        <strain evidence="1">AA-2017</strain>
        <tissue evidence="1">Whole larva</tissue>
    </source>
</reference>
<dbReference type="EMBL" id="JAACXV010014222">
    <property type="protein sequence ID" value="KAF7269511.1"/>
    <property type="molecule type" value="Genomic_DNA"/>
</dbReference>
<evidence type="ECO:0000313" key="2">
    <source>
        <dbReference type="Proteomes" id="UP000625711"/>
    </source>
</evidence>
<dbReference type="Proteomes" id="UP000625711">
    <property type="component" value="Unassembled WGS sequence"/>
</dbReference>
<dbReference type="AlphaFoldDB" id="A0A834HZR2"/>
<name>A0A834HZR2_RHYFE</name>
<keyword evidence="2" id="KW-1185">Reference proteome</keyword>
<protein>
    <submittedName>
        <fullName evidence="1">Uncharacterized protein</fullName>
    </submittedName>
</protein>
<evidence type="ECO:0000313" key="1">
    <source>
        <dbReference type="EMBL" id="KAF7269511.1"/>
    </source>
</evidence>
<sequence length="68" mass="7653">MEEQGGNLCCQIYNTSFSTTWNRYQHMSKFNDNKNREESDSCCVGSSQVITDVCPSRIVAKIVVTAKV</sequence>
<comment type="caution">
    <text evidence="1">The sequence shown here is derived from an EMBL/GenBank/DDBJ whole genome shotgun (WGS) entry which is preliminary data.</text>
</comment>
<proteinExistence type="predicted"/>
<organism evidence="1 2">
    <name type="scientific">Rhynchophorus ferrugineus</name>
    <name type="common">Red palm weevil</name>
    <name type="synonym">Curculio ferrugineus</name>
    <dbReference type="NCBI Taxonomy" id="354439"/>
    <lineage>
        <taxon>Eukaryota</taxon>
        <taxon>Metazoa</taxon>
        <taxon>Ecdysozoa</taxon>
        <taxon>Arthropoda</taxon>
        <taxon>Hexapoda</taxon>
        <taxon>Insecta</taxon>
        <taxon>Pterygota</taxon>
        <taxon>Neoptera</taxon>
        <taxon>Endopterygota</taxon>
        <taxon>Coleoptera</taxon>
        <taxon>Polyphaga</taxon>
        <taxon>Cucujiformia</taxon>
        <taxon>Curculionidae</taxon>
        <taxon>Dryophthorinae</taxon>
        <taxon>Rhynchophorus</taxon>
    </lineage>
</organism>
<gene>
    <name evidence="1" type="ORF">GWI33_017467</name>
</gene>